<keyword evidence="2" id="KW-0472">Membrane</keyword>
<dbReference type="RefSeq" id="WP_021797243.1">
    <property type="nucleotide sequence ID" value="NZ_ACVN02000144.1"/>
</dbReference>
<dbReference type="Proteomes" id="UP000017052">
    <property type="component" value="Unassembled WGS sequence"/>
</dbReference>
<dbReference type="EMBL" id="ACVN02000144">
    <property type="protein sequence ID" value="ERK58027.1"/>
    <property type="molecule type" value="Genomic_DNA"/>
</dbReference>
<evidence type="ECO:0000256" key="2">
    <source>
        <dbReference type="SAM" id="Phobius"/>
    </source>
</evidence>
<feature type="transmembrane region" description="Helical" evidence="2">
    <location>
        <begin position="7"/>
        <end position="32"/>
    </location>
</feature>
<dbReference type="AlphaFoldDB" id="U2S5I3"/>
<feature type="compositionally biased region" description="Pro residues" evidence="1">
    <location>
        <begin position="188"/>
        <end position="216"/>
    </location>
</feature>
<gene>
    <name evidence="3" type="ORF">HMPREF0682_0425</name>
</gene>
<accession>U2S5I3</accession>
<keyword evidence="2" id="KW-0812">Transmembrane</keyword>
<evidence type="ECO:0000313" key="4">
    <source>
        <dbReference type="Proteomes" id="UP000017052"/>
    </source>
</evidence>
<comment type="caution">
    <text evidence="3">The sequence shown here is derived from an EMBL/GenBank/DDBJ whole genome shotgun (WGS) entry which is preliminary data.</text>
</comment>
<evidence type="ECO:0000313" key="3">
    <source>
        <dbReference type="EMBL" id="ERK58027.1"/>
    </source>
</evidence>
<sequence length="216" mass="22902">MAVRILLLVGLVLGGLSFLLLFVLALLFMLAASYQTDGTGTFNDMILWILERVFLDGLDPRMSPGAMFGKALWTGMCSLGLLPLGLALLARQVTRQLWEEPRHHVLRLVGLGLSLLILVNPVGLVHAGLPFGLSLQALTWGPAFVLIGSCLDRQLFGAEKPVWMRSWFRAGKGSPVPAGPVPAGTGPVPQPMPMGAPGPVPAPVGRPLPPAPMAPP</sequence>
<feature type="transmembrane region" description="Helical" evidence="2">
    <location>
        <begin position="105"/>
        <end position="125"/>
    </location>
</feature>
<feature type="region of interest" description="Disordered" evidence="1">
    <location>
        <begin position="178"/>
        <end position="216"/>
    </location>
</feature>
<name>U2S5I3_9ACTN</name>
<reference evidence="3" key="1">
    <citation type="submission" date="2013-08" db="EMBL/GenBank/DDBJ databases">
        <authorList>
            <person name="Durkin A.S."/>
            <person name="Haft D.R."/>
            <person name="McCorrison J."/>
            <person name="Torralba M."/>
            <person name="Gillis M."/>
            <person name="Haft D.H."/>
            <person name="Methe B."/>
            <person name="Sutton G."/>
            <person name="Nelson K.E."/>
        </authorList>
    </citation>
    <scope>NUCLEOTIDE SEQUENCE [LARGE SCALE GENOMIC DNA]</scope>
    <source>
        <strain evidence="3">F0233</strain>
    </source>
</reference>
<evidence type="ECO:0000256" key="1">
    <source>
        <dbReference type="SAM" id="MobiDB-lite"/>
    </source>
</evidence>
<feature type="compositionally biased region" description="Low complexity" evidence="1">
    <location>
        <begin position="178"/>
        <end position="187"/>
    </location>
</feature>
<keyword evidence="2" id="KW-1133">Transmembrane helix</keyword>
<proteinExistence type="predicted"/>
<protein>
    <submittedName>
        <fullName evidence="3">Uncharacterized protein</fullName>
    </submittedName>
</protein>
<organism evidence="3 4">
    <name type="scientific">Propionibacterium acidifaciens F0233</name>
    <dbReference type="NCBI Taxonomy" id="553198"/>
    <lineage>
        <taxon>Bacteria</taxon>
        <taxon>Bacillati</taxon>
        <taxon>Actinomycetota</taxon>
        <taxon>Actinomycetes</taxon>
        <taxon>Propionibacteriales</taxon>
        <taxon>Propionibacteriaceae</taxon>
        <taxon>Propionibacterium</taxon>
    </lineage>
</organism>
<keyword evidence="4" id="KW-1185">Reference proteome</keyword>
<feature type="transmembrane region" description="Helical" evidence="2">
    <location>
        <begin position="71"/>
        <end position="93"/>
    </location>
</feature>
<feature type="non-terminal residue" evidence="3">
    <location>
        <position position="216"/>
    </location>
</feature>